<organism evidence="1 2">
    <name type="scientific">Mikania micrantha</name>
    <name type="common">bitter vine</name>
    <dbReference type="NCBI Taxonomy" id="192012"/>
    <lineage>
        <taxon>Eukaryota</taxon>
        <taxon>Viridiplantae</taxon>
        <taxon>Streptophyta</taxon>
        <taxon>Embryophyta</taxon>
        <taxon>Tracheophyta</taxon>
        <taxon>Spermatophyta</taxon>
        <taxon>Magnoliopsida</taxon>
        <taxon>eudicotyledons</taxon>
        <taxon>Gunneridae</taxon>
        <taxon>Pentapetalae</taxon>
        <taxon>asterids</taxon>
        <taxon>campanulids</taxon>
        <taxon>Asterales</taxon>
        <taxon>Asteraceae</taxon>
        <taxon>Asteroideae</taxon>
        <taxon>Heliantheae alliance</taxon>
        <taxon>Eupatorieae</taxon>
        <taxon>Mikania</taxon>
    </lineage>
</organism>
<accession>A0A5N6LP07</accession>
<reference evidence="1 2" key="1">
    <citation type="submission" date="2019-05" db="EMBL/GenBank/DDBJ databases">
        <title>Mikania micrantha, genome provides insights into the molecular mechanism of rapid growth.</title>
        <authorList>
            <person name="Liu B."/>
        </authorList>
    </citation>
    <scope>NUCLEOTIDE SEQUENCE [LARGE SCALE GENOMIC DNA]</scope>
    <source>
        <strain evidence="1">NLD-2019</strain>
        <tissue evidence="1">Leaf</tissue>
    </source>
</reference>
<keyword evidence="2" id="KW-1185">Reference proteome</keyword>
<evidence type="ECO:0000313" key="2">
    <source>
        <dbReference type="Proteomes" id="UP000326396"/>
    </source>
</evidence>
<gene>
    <name evidence="1" type="ORF">E3N88_40125</name>
</gene>
<proteinExistence type="predicted"/>
<protein>
    <submittedName>
        <fullName evidence="1">Uncharacterized protein</fullName>
    </submittedName>
</protein>
<dbReference type="Proteomes" id="UP000326396">
    <property type="component" value="Linkage Group LG9"/>
</dbReference>
<dbReference type="AlphaFoldDB" id="A0A5N6LP07"/>
<name>A0A5N6LP07_9ASTR</name>
<comment type="caution">
    <text evidence="1">The sequence shown here is derived from an EMBL/GenBank/DDBJ whole genome shotgun (WGS) entry which is preliminary data.</text>
</comment>
<sequence length="133" mass="14501">MAVLPVQKALLAWLRYLDTQSTSPELSSGHRNGLSQLMQAAAASSTPSGLAGERDGTYIENPVDGILSVSEMNRAAEVVGDRREWVSPEMSESMMESSTGGGWWLTTAEEKKLDAEWWQDVMVKTGKRRGAKG</sequence>
<evidence type="ECO:0000313" key="1">
    <source>
        <dbReference type="EMBL" id="KAD2393148.1"/>
    </source>
</evidence>
<dbReference type="EMBL" id="SZYD01000019">
    <property type="protein sequence ID" value="KAD2393148.1"/>
    <property type="molecule type" value="Genomic_DNA"/>
</dbReference>